<proteinExistence type="predicted"/>
<evidence type="ECO:0000313" key="2">
    <source>
        <dbReference type="Proteomes" id="UP000183997"/>
    </source>
</evidence>
<evidence type="ECO:0008006" key="3">
    <source>
        <dbReference type="Google" id="ProtNLM"/>
    </source>
</evidence>
<dbReference type="AlphaFoldDB" id="A0A1M6WEH4"/>
<accession>A0A1M6WEH4</accession>
<evidence type="ECO:0000313" key="1">
    <source>
        <dbReference type="EMBL" id="SHK92180.1"/>
    </source>
</evidence>
<dbReference type="STRING" id="1121421.SAMN02745123_03592"/>
<dbReference type="SUPFAM" id="SSF51905">
    <property type="entry name" value="FAD/NAD(P)-binding domain"/>
    <property type="match status" value="1"/>
</dbReference>
<protein>
    <recommendedName>
        <fullName evidence="3">Dehydrogenase (Flavoprotein)</fullName>
    </recommendedName>
</protein>
<dbReference type="EMBL" id="FRAR01000030">
    <property type="protein sequence ID" value="SHK92180.1"/>
    <property type="molecule type" value="Genomic_DNA"/>
</dbReference>
<sequence>MACALECERLGVIPHLFESGETVGWEWPSVILLLNILEVPMGGNIREYIKDIYKIDIQPISPCTELIMKSPNQQVKITGNLGYFYSRGKRKSSLENQLLNMLKNTPVFYNRPADYKELSQNYDYVVVATGNEKISKELGVWEDSGQVHIWSALTLGHFKTDSTTIYFNTEYAGEGYARLTPFDSFHAIVDLYNIGKDKFETDKLFDNFIKQGGLSHLELKYQMLLPPFSTGKVKKFQVDNVLLAGRTAGLTERLTGTGAIAALGSGIFAARAIIKNKNYETLVKPLQAHIENVSAFRKIFEKLDNDGFDKMVAITDTPGIKQLIYNTRLNFLDIVGTILKKVL</sequence>
<gene>
    <name evidence="1" type="ORF">SAMN02745123_03592</name>
</gene>
<dbReference type="Proteomes" id="UP000183997">
    <property type="component" value="Unassembled WGS sequence"/>
</dbReference>
<dbReference type="InterPro" id="IPR036188">
    <property type="entry name" value="FAD/NAD-bd_sf"/>
</dbReference>
<keyword evidence="2" id="KW-1185">Reference proteome</keyword>
<reference evidence="2" key="1">
    <citation type="submission" date="2016-11" db="EMBL/GenBank/DDBJ databases">
        <authorList>
            <person name="Varghese N."/>
            <person name="Submissions S."/>
        </authorList>
    </citation>
    <scope>NUCLEOTIDE SEQUENCE [LARGE SCALE GENOMIC DNA]</scope>
    <source>
        <strain evidence="2">DSM 10349</strain>
    </source>
</reference>
<name>A0A1M6WEH4_9FIRM</name>
<organism evidence="1 2">
    <name type="scientific">Desulforamulus aeronauticus DSM 10349</name>
    <dbReference type="NCBI Taxonomy" id="1121421"/>
    <lineage>
        <taxon>Bacteria</taxon>
        <taxon>Bacillati</taxon>
        <taxon>Bacillota</taxon>
        <taxon>Clostridia</taxon>
        <taxon>Eubacteriales</taxon>
        <taxon>Peptococcaceae</taxon>
        <taxon>Desulforamulus</taxon>
    </lineage>
</organism>
<dbReference type="Gene3D" id="3.50.50.60">
    <property type="entry name" value="FAD/NAD(P)-binding domain"/>
    <property type="match status" value="1"/>
</dbReference>